<feature type="chain" id="PRO_5040315655" description="Secreted protein" evidence="1">
    <location>
        <begin position="19"/>
        <end position="78"/>
    </location>
</feature>
<dbReference type="Pfam" id="PF05212">
    <property type="entry name" value="DUF707"/>
    <property type="match status" value="1"/>
</dbReference>
<keyword evidence="1" id="KW-0732">Signal</keyword>
<dbReference type="InterPro" id="IPR007877">
    <property type="entry name" value="DUF707"/>
</dbReference>
<dbReference type="EMBL" id="LT934111">
    <property type="protein sequence ID" value="VAH00556.1"/>
    <property type="molecule type" value="Genomic_DNA"/>
</dbReference>
<protein>
    <recommendedName>
        <fullName evidence="4">Secreted protein</fullName>
    </recommendedName>
</protein>
<reference evidence="2 3" key="1">
    <citation type="submission" date="2017-09" db="EMBL/GenBank/DDBJ databases">
        <authorList>
            <consortium name="International Durum Wheat Genome Sequencing Consortium (IDWGSC)"/>
            <person name="Milanesi L."/>
        </authorList>
    </citation>
    <scope>NUCLEOTIDE SEQUENCE [LARGE SCALE GENOMIC DNA]</scope>
    <source>
        <strain evidence="3">cv. Svevo</strain>
    </source>
</reference>
<evidence type="ECO:0008006" key="4">
    <source>
        <dbReference type="Google" id="ProtNLM"/>
    </source>
</evidence>
<dbReference type="PANTHER" id="PTHR31210:SF89">
    <property type="entry name" value="OS05G0108100 PROTEIN"/>
    <property type="match status" value="1"/>
</dbReference>
<evidence type="ECO:0000313" key="3">
    <source>
        <dbReference type="Proteomes" id="UP000324705"/>
    </source>
</evidence>
<accession>A0A9R0PMI2</accession>
<evidence type="ECO:0000313" key="2">
    <source>
        <dbReference type="EMBL" id="VAH00556.1"/>
    </source>
</evidence>
<keyword evidence="3" id="KW-1185">Reference proteome</keyword>
<dbReference type="Proteomes" id="UP000324705">
    <property type="component" value="Chromosome 1A"/>
</dbReference>
<dbReference type="AlphaFoldDB" id="A0A9R0PMI2"/>
<evidence type="ECO:0000256" key="1">
    <source>
        <dbReference type="SAM" id="SignalP"/>
    </source>
</evidence>
<sequence>MPFHLITILIVFSSYLLQFSDNFAILLFHYDGRVTEWDEFEWSKRAIHISVSKQTKWCATVLQCAGCSSDCNLKSIFF</sequence>
<proteinExistence type="predicted"/>
<organism evidence="2 3">
    <name type="scientific">Triticum turgidum subsp. durum</name>
    <name type="common">Durum wheat</name>
    <name type="synonym">Triticum durum</name>
    <dbReference type="NCBI Taxonomy" id="4567"/>
    <lineage>
        <taxon>Eukaryota</taxon>
        <taxon>Viridiplantae</taxon>
        <taxon>Streptophyta</taxon>
        <taxon>Embryophyta</taxon>
        <taxon>Tracheophyta</taxon>
        <taxon>Spermatophyta</taxon>
        <taxon>Magnoliopsida</taxon>
        <taxon>Liliopsida</taxon>
        <taxon>Poales</taxon>
        <taxon>Poaceae</taxon>
        <taxon>BOP clade</taxon>
        <taxon>Pooideae</taxon>
        <taxon>Triticodae</taxon>
        <taxon>Triticeae</taxon>
        <taxon>Triticinae</taxon>
        <taxon>Triticum</taxon>
    </lineage>
</organism>
<dbReference type="PANTHER" id="PTHR31210">
    <property type="entry name" value="OS06G0731900 PROTEIN"/>
    <property type="match status" value="1"/>
</dbReference>
<gene>
    <name evidence="2" type="ORF">TRITD_1Av1G005090</name>
</gene>
<name>A0A9R0PMI2_TRITD</name>
<feature type="signal peptide" evidence="1">
    <location>
        <begin position="1"/>
        <end position="18"/>
    </location>
</feature>
<dbReference type="Gramene" id="TRITD1Av1G005090.6">
    <property type="protein sequence ID" value="TRITD1Av1G005090.6"/>
    <property type="gene ID" value="TRITD1Av1G005090"/>
</dbReference>